<keyword evidence="2" id="KW-1185">Reference proteome</keyword>
<dbReference type="AlphaFoldDB" id="A0A4C1YHK1"/>
<sequence>MSKQRAKLYERKYLNDELNVQFLDLQLFLSHGICEGETSLQAARVYYHRRLLIFAIPRGYQCVARFFSRSRISDREGEEELIKGDFGVDHRNSHSLDEGNSRSCYFTSTFPERVVSYRSSWLILLLQLTCPQCGATAED</sequence>
<evidence type="ECO:0000313" key="1">
    <source>
        <dbReference type="EMBL" id="GBP75841.1"/>
    </source>
</evidence>
<accession>A0A4C1YHK1</accession>
<evidence type="ECO:0000313" key="2">
    <source>
        <dbReference type="Proteomes" id="UP000299102"/>
    </source>
</evidence>
<dbReference type="Proteomes" id="UP000299102">
    <property type="component" value="Unassembled WGS sequence"/>
</dbReference>
<gene>
    <name evidence="1" type="ORF">EVAR_53913_1</name>
</gene>
<reference evidence="1 2" key="1">
    <citation type="journal article" date="2019" name="Commun. Biol.">
        <title>The bagworm genome reveals a unique fibroin gene that provides high tensile strength.</title>
        <authorList>
            <person name="Kono N."/>
            <person name="Nakamura H."/>
            <person name="Ohtoshi R."/>
            <person name="Tomita M."/>
            <person name="Numata K."/>
            <person name="Arakawa K."/>
        </authorList>
    </citation>
    <scope>NUCLEOTIDE SEQUENCE [LARGE SCALE GENOMIC DNA]</scope>
</reference>
<comment type="caution">
    <text evidence="1">The sequence shown here is derived from an EMBL/GenBank/DDBJ whole genome shotgun (WGS) entry which is preliminary data.</text>
</comment>
<dbReference type="EMBL" id="BGZK01001264">
    <property type="protein sequence ID" value="GBP75841.1"/>
    <property type="molecule type" value="Genomic_DNA"/>
</dbReference>
<organism evidence="1 2">
    <name type="scientific">Eumeta variegata</name>
    <name type="common">Bagworm moth</name>
    <name type="synonym">Eumeta japonica</name>
    <dbReference type="NCBI Taxonomy" id="151549"/>
    <lineage>
        <taxon>Eukaryota</taxon>
        <taxon>Metazoa</taxon>
        <taxon>Ecdysozoa</taxon>
        <taxon>Arthropoda</taxon>
        <taxon>Hexapoda</taxon>
        <taxon>Insecta</taxon>
        <taxon>Pterygota</taxon>
        <taxon>Neoptera</taxon>
        <taxon>Endopterygota</taxon>
        <taxon>Lepidoptera</taxon>
        <taxon>Glossata</taxon>
        <taxon>Ditrysia</taxon>
        <taxon>Tineoidea</taxon>
        <taxon>Psychidae</taxon>
        <taxon>Oiketicinae</taxon>
        <taxon>Eumeta</taxon>
    </lineage>
</organism>
<proteinExistence type="predicted"/>
<name>A0A4C1YHK1_EUMVA</name>
<protein>
    <submittedName>
        <fullName evidence="1">Uncharacterized protein</fullName>
    </submittedName>
</protein>